<comment type="catalytic activity">
    <reaction evidence="14">
        <text>L-threonyl-[protein] + ATP = O-phospho-L-threonyl-[protein] + ADP + H(+)</text>
        <dbReference type="Rhea" id="RHEA:46608"/>
        <dbReference type="Rhea" id="RHEA-COMP:11060"/>
        <dbReference type="Rhea" id="RHEA-COMP:11605"/>
        <dbReference type="ChEBI" id="CHEBI:15378"/>
        <dbReference type="ChEBI" id="CHEBI:30013"/>
        <dbReference type="ChEBI" id="CHEBI:30616"/>
        <dbReference type="ChEBI" id="CHEBI:61977"/>
        <dbReference type="ChEBI" id="CHEBI:456216"/>
    </reaction>
</comment>
<comment type="caution">
    <text evidence="18">The sequence shown here is derived from an EMBL/GenBank/DDBJ whole genome shotgun (WGS) entry which is preliminary data.</text>
</comment>
<dbReference type="InterPro" id="IPR011009">
    <property type="entry name" value="Kinase-like_dom_sf"/>
</dbReference>
<comment type="subcellular location">
    <subcellularLocation>
        <location evidence="1">Membrane</location>
        <topology evidence="1">Single-pass type I membrane protein</topology>
    </subcellularLocation>
</comment>
<dbReference type="KEGG" id="vvi:100252503"/>
<evidence type="ECO:0000256" key="1">
    <source>
        <dbReference type="ARBA" id="ARBA00004479"/>
    </source>
</evidence>
<keyword evidence="10 15" id="KW-0472">Membrane</keyword>
<dbReference type="SMR" id="A0A438JYF1"/>
<dbReference type="InterPro" id="IPR001245">
    <property type="entry name" value="Ser-Thr/Tyr_kinase_cat_dom"/>
</dbReference>
<comment type="catalytic activity">
    <reaction evidence="13">
        <text>L-seryl-[protein] + ATP = O-phospho-L-seryl-[protein] + ADP + H(+)</text>
        <dbReference type="Rhea" id="RHEA:17989"/>
        <dbReference type="Rhea" id="RHEA-COMP:9863"/>
        <dbReference type="Rhea" id="RHEA-COMP:11604"/>
        <dbReference type="ChEBI" id="CHEBI:15378"/>
        <dbReference type="ChEBI" id="CHEBI:29999"/>
        <dbReference type="ChEBI" id="CHEBI:30616"/>
        <dbReference type="ChEBI" id="CHEBI:83421"/>
        <dbReference type="ChEBI" id="CHEBI:456216"/>
    </reaction>
</comment>
<keyword evidence="3" id="KW-0808">Transferase</keyword>
<dbReference type="PROSITE" id="PS50011">
    <property type="entry name" value="PROTEIN_KINASE_DOM"/>
    <property type="match status" value="1"/>
</dbReference>
<keyword evidence="5 16" id="KW-0732">Signal</keyword>
<gene>
    <name evidence="18" type="primary">WAKL2_8</name>
    <name evidence="18" type="ORF">CK203_011359</name>
</gene>
<keyword evidence="2" id="KW-0723">Serine/threonine-protein kinase</keyword>
<dbReference type="Proteomes" id="UP000288805">
    <property type="component" value="Unassembled WGS sequence"/>
</dbReference>
<evidence type="ECO:0000256" key="4">
    <source>
        <dbReference type="ARBA" id="ARBA00022692"/>
    </source>
</evidence>
<evidence type="ECO:0000256" key="10">
    <source>
        <dbReference type="ARBA" id="ARBA00023136"/>
    </source>
</evidence>
<dbReference type="InterPro" id="IPR013695">
    <property type="entry name" value="WAK"/>
</dbReference>
<evidence type="ECO:0000256" key="12">
    <source>
        <dbReference type="ARBA" id="ARBA00023180"/>
    </source>
</evidence>
<dbReference type="InterPro" id="IPR000719">
    <property type="entry name" value="Prot_kinase_dom"/>
</dbReference>
<evidence type="ECO:0000256" key="6">
    <source>
        <dbReference type="ARBA" id="ARBA00022741"/>
    </source>
</evidence>
<dbReference type="CDD" id="cd14066">
    <property type="entry name" value="STKc_IRAK"/>
    <property type="match status" value="1"/>
</dbReference>
<proteinExistence type="predicted"/>
<keyword evidence="11" id="KW-1015">Disulfide bond</keyword>
<dbReference type="FunFam" id="1.10.510.10:FF:000084">
    <property type="entry name" value="Wall-associated receptor kinase 2"/>
    <property type="match status" value="1"/>
</dbReference>
<keyword evidence="4 15" id="KW-0812">Transmembrane</keyword>
<dbReference type="GO" id="GO:0005524">
    <property type="term" value="F:ATP binding"/>
    <property type="evidence" value="ECO:0007669"/>
    <property type="project" value="UniProtKB-KW"/>
</dbReference>
<keyword evidence="18" id="KW-0675">Receptor</keyword>
<evidence type="ECO:0000256" key="2">
    <source>
        <dbReference type="ARBA" id="ARBA00022527"/>
    </source>
</evidence>
<dbReference type="EMBL" id="QGNW01000022">
    <property type="protein sequence ID" value="RVX13996.1"/>
    <property type="molecule type" value="Genomic_DNA"/>
</dbReference>
<reference evidence="18 19" key="1">
    <citation type="journal article" date="2018" name="PLoS Genet.">
        <title>Population sequencing reveals clonal diversity and ancestral inbreeding in the grapevine cultivar Chardonnay.</title>
        <authorList>
            <person name="Roach M.J."/>
            <person name="Johnson D.L."/>
            <person name="Bohlmann J."/>
            <person name="van Vuuren H.J."/>
            <person name="Jones S.J."/>
            <person name="Pretorius I.S."/>
            <person name="Schmidt S.A."/>
            <person name="Borneman A.R."/>
        </authorList>
    </citation>
    <scope>NUCLEOTIDE SEQUENCE [LARGE SCALE GENOMIC DNA]</scope>
    <source>
        <strain evidence="19">cv. Chardonnay</strain>
        <tissue evidence="18">Leaf</tissue>
    </source>
</reference>
<dbReference type="Pfam" id="PF07714">
    <property type="entry name" value="PK_Tyr_Ser-Thr"/>
    <property type="match status" value="1"/>
</dbReference>
<keyword evidence="9 15" id="KW-1133">Transmembrane helix</keyword>
<dbReference type="OrthoDB" id="4062651at2759"/>
<feature type="chain" id="PRO_5019349219" evidence="16">
    <location>
        <begin position="23"/>
        <end position="717"/>
    </location>
</feature>
<dbReference type="InterPro" id="IPR045274">
    <property type="entry name" value="WAK-like"/>
</dbReference>
<sequence length="717" mass="79737">MAAVTLLLQLIVSLLWLNEASAAPSLAKQGCVAYCGDVSIPYPFGIGKDCYFNDYFSINCNDSSSPPKPFLNHTELNLELFNVSLEYKTVMVNSPIPSLCADNGTWKSNDFGGSPFRFSSVHNIFMVVGCDTNAVLATGDEILAGCTSNCDNRIARTRRRCYGIKCCQTTISYNSQSTHLGMYNVSYVKTGEGCAYAFMGGRDWYANNNSDPANTTNSGYAPLVMFWEMETTSLGSCYLQDLDWQSGKTIEICSCEHRYEGNPYLPNGCQVVEACANCSLLDCGMIGTEYHCFASNRMAKQLKAMILGLSIGGGSFLLLVGSFGLYKGVKKRREFIRKQKFFKRNGGLLLQQQLSSSEIVEKTKIFTSKELEKATDNFNKSRILGHGGQGTVYKGMLNDGRIVAVKRSNLVDESQLEPFINEIMILSQINHRNIVGLFGCCLETEVPLLVYEFISNGSLLQLIHDQNNEFPFSWSMRLQIAVDAAGALAYLHSSSSVPIYHRDIKSSNILIDEKYRAIVSDFGTSRSISIDQTHLTTHVQGTFGYLDPEYFQSSQFTDKSDVYSFGVVLVELLTGKKPVAWSSSEEEKSLVVHFILSLEENHLYDILDDRVRKEGEKEKIMAMANLAKRCLNLSGKKRPTMKEVTFELERIRMSSLPINSQQDILDEDKYGIVDEYGIVETMGPLDGATTSISIASNLSCGKSFSSSDSQPFMYNIR</sequence>
<evidence type="ECO:0000313" key="18">
    <source>
        <dbReference type="EMBL" id="RVX13996.1"/>
    </source>
</evidence>
<dbReference type="AlphaFoldDB" id="A0A438JYF1"/>
<feature type="transmembrane region" description="Helical" evidence="15">
    <location>
        <begin position="304"/>
        <end position="326"/>
    </location>
</feature>
<evidence type="ECO:0000313" key="19">
    <source>
        <dbReference type="Proteomes" id="UP000288805"/>
    </source>
</evidence>
<dbReference type="GO" id="GO:0004674">
    <property type="term" value="F:protein serine/threonine kinase activity"/>
    <property type="evidence" value="ECO:0007669"/>
    <property type="project" value="UniProtKB-KW"/>
</dbReference>
<keyword evidence="7 18" id="KW-0418">Kinase</keyword>
<evidence type="ECO:0000256" key="8">
    <source>
        <dbReference type="ARBA" id="ARBA00022840"/>
    </source>
</evidence>
<organism evidence="18 19">
    <name type="scientific">Vitis vinifera</name>
    <name type="common">Grape</name>
    <dbReference type="NCBI Taxonomy" id="29760"/>
    <lineage>
        <taxon>Eukaryota</taxon>
        <taxon>Viridiplantae</taxon>
        <taxon>Streptophyta</taxon>
        <taxon>Embryophyta</taxon>
        <taxon>Tracheophyta</taxon>
        <taxon>Spermatophyta</taxon>
        <taxon>Magnoliopsida</taxon>
        <taxon>eudicotyledons</taxon>
        <taxon>Gunneridae</taxon>
        <taxon>Pentapetalae</taxon>
        <taxon>rosids</taxon>
        <taxon>Vitales</taxon>
        <taxon>Vitaceae</taxon>
        <taxon>Viteae</taxon>
        <taxon>Vitis</taxon>
    </lineage>
</organism>
<evidence type="ECO:0000259" key="17">
    <source>
        <dbReference type="PROSITE" id="PS50011"/>
    </source>
</evidence>
<feature type="signal peptide" evidence="16">
    <location>
        <begin position="1"/>
        <end position="22"/>
    </location>
</feature>
<dbReference type="PROSITE" id="PS00108">
    <property type="entry name" value="PROTEIN_KINASE_ST"/>
    <property type="match status" value="1"/>
</dbReference>
<dbReference type="SUPFAM" id="SSF56112">
    <property type="entry name" value="Protein kinase-like (PK-like)"/>
    <property type="match status" value="1"/>
</dbReference>
<dbReference type="SMART" id="SM00220">
    <property type="entry name" value="S_TKc"/>
    <property type="match status" value="1"/>
</dbReference>
<keyword evidence="8" id="KW-0067">ATP-binding</keyword>
<dbReference type="Gene3D" id="3.30.200.20">
    <property type="entry name" value="Phosphorylase Kinase, domain 1"/>
    <property type="match status" value="1"/>
</dbReference>
<dbReference type="GO" id="GO:0016020">
    <property type="term" value="C:membrane"/>
    <property type="evidence" value="ECO:0007669"/>
    <property type="project" value="UniProtKB-SubCell"/>
</dbReference>
<dbReference type="GO" id="GO:0007166">
    <property type="term" value="P:cell surface receptor signaling pathway"/>
    <property type="evidence" value="ECO:0007669"/>
    <property type="project" value="InterPro"/>
</dbReference>
<evidence type="ECO:0000256" key="11">
    <source>
        <dbReference type="ARBA" id="ARBA00023157"/>
    </source>
</evidence>
<evidence type="ECO:0000256" key="5">
    <source>
        <dbReference type="ARBA" id="ARBA00022729"/>
    </source>
</evidence>
<keyword evidence="6" id="KW-0547">Nucleotide-binding</keyword>
<dbReference type="GO" id="GO:0030247">
    <property type="term" value="F:polysaccharide binding"/>
    <property type="evidence" value="ECO:0007669"/>
    <property type="project" value="InterPro"/>
</dbReference>
<name>A0A438JYF1_VITVI</name>
<dbReference type="PANTHER" id="PTHR27005:SF515">
    <property type="entry name" value="WALL-ASSOCIATED RECEPTOR KINASE-LIKE 10-RELATED"/>
    <property type="match status" value="1"/>
</dbReference>
<feature type="domain" description="Protein kinase" evidence="17">
    <location>
        <begin position="378"/>
        <end position="656"/>
    </location>
</feature>
<evidence type="ECO:0000256" key="14">
    <source>
        <dbReference type="ARBA" id="ARBA00047951"/>
    </source>
</evidence>
<dbReference type="InterPro" id="IPR008271">
    <property type="entry name" value="Ser/Thr_kinase_AS"/>
</dbReference>
<dbReference type="FunFam" id="3.30.200.20:FF:000043">
    <property type="entry name" value="Wall-associated receptor kinase 2"/>
    <property type="match status" value="1"/>
</dbReference>
<dbReference type="Gene3D" id="1.10.510.10">
    <property type="entry name" value="Transferase(Phosphotransferase) domain 1"/>
    <property type="match status" value="1"/>
</dbReference>
<dbReference type="Gramene" id="Vitis17g00489.t01">
    <property type="protein sequence ID" value="Vitis17g00489.t01.CDS"/>
    <property type="gene ID" value="Vitis17g00489"/>
</dbReference>
<evidence type="ECO:0000256" key="3">
    <source>
        <dbReference type="ARBA" id="ARBA00022679"/>
    </source>
</evidence>
<evidence type="ECO:0000256" key="9">
    <source>
        <dbReference type="ARBA" id="ARBA00022989"/>
    </source>
</evidence>
<accession>A0A438JYF1</accession>
<keyword evidence="12" id="KW-0325">Glycoprotein</keyword>
<dbReference type="Pfam" id="PF08488">
    <property type="entry name" value="WAK"/>
    <property type="match status" value="1"/>
</dbReference>
<evidence type="ECO:0000256" key="15">
    <source>
        <dbReference type="SAM" id="Phobius"/>
    </source>
</evidence>
<dbReference type="Pfam" id="PF13947">
    <property type="entry name" value="GUB_WAK_bind"/>
    <property type="match status" value="1"/>
</dbReference>
<evidence type="ECO:0000256" key="16">
    <source>
        <dbReference type="SAM" id="SignalP"/>
    </source>
</evidence>
<evidence type="ECO:0000256" key="7">
    <source>
        <dbReference type="ARBA" id="ARBA00022777"/>
    </source>
</evidence>
<protein>
    <submittedName>
        <fullName evidence="18">Wall-associated receptor kinase-like 2</fullName>
    </submittedName>
</protein>
<evidence type="ECO:0000256" key="13">
    <source>
        <dbReference type="ARBA" id="ARBA00047558"/>
    </source>
</evidence>
<dbReference type="PANTHER" id="PTHR27005">
    <property type="entry name" value="WALL-ASSOCIATED RECEPTOR KINASE-LIKE 21"/>
    <property type="match status" value="1"/>
</dbReference>
<dbReference type="InterPro" id="IPR025287">
    <property type="entry name" value="WAK_GUB"/>
</dbReference>